<evidence type="ECO:0000313" key="2">
    <source>
        <dbReference type="Proteomes" id="UP001057279"/>
    </source>
</evidence>
<dbReference type="Proteomes" id="UP001057279">
    <property type="component" value="Linkage Group LG01"/>
</dbReference>
<comment type="caution">
    <text evidence="1">The sequence shown here is derived from an EMBL/GenBank/DDBJ whole genome shotgun (WGS) entry which is preliminary data.</text>
</comment>
<dbReference type="EMBL" id="CM043026">
    <property type="protein sequence ID" value="KAI4590497.1"/>
    <property type="molecule type" value="Genomic_DNA"/>
</dbReference>
<protein>
    <submittedName>
        <fullName evidence="1">Uncharacterized protein</fullName>
    </submittedName>
</protein>
<accession>A0ACB9VLC0</accession>
<reference evidence="1" key="1">
    <citation type="submission" date="2022-03" db="EMBL/GenBank/DDBJ databases">
        <title>Genomic analyses of argali, domestic sheep and their hybrids provide insights into chromosomal evolution, heterosis and genetic basis of agronomic traits.</title>
        <authorList>
            <person name="Li M."/>
        </authorList>
    </citation>
    <scope>NUCLEOTIDE SEQUENCE</scope>
    <source>
        <strain evidence="1">F1 hybrid</strain>
    </source>
</reference>
<keyword evidence="2" id="KW-1185">Reference proteome</keyword>
<organism evidence="1 2">
    <name type="scientific">Ovis ammon polii x Ovis aries</name>
    <dbReference type="NCBI Taxonomy" id="2918886"/>
    <lineage>
        <taxon>Eukaryota</taxon>
        <taxon>Metazoa</taxon>
        <taxon>Chordata</taxon>
        <taxon>Craniata</taxon>
        <taxon>Vertebrata</taxon>
        <taxon>Euteleostomi</taxon>
        <taxon>Mammalia</taxon>
        <taxon>Eutheria</taxon>
        <taxon>Laurasiatheria</taxon>
        <taxon>Artiodactyla</taxon>
        <taxon>Ruminantia</taxon>
        <taxon>Pecora</taxon>
        <taxon>Bovidae</taxon>
        <taxon>Caprinae</taxon>
        <taxon>Ovis</taxon>
    </lineage>
</organism>
<name>A0ACB9VLC0_9CETA</name>
<sequence length="364" mass="40561">MANGPYVYKCQPTDLHFRRSELSLTTCSFESQDVKIKEHERKKHEKQQRQGASEKDSASTVVKGFVGGSVILSLNISVDAEIEHITWSGPKEAFALALPSGKIFWLDKSYQGRINIPESNYLSINNLTLKDAGSYKARINQKGSKDIDERFILYIYALSYWGSSQSIFIAIVLAEQLQEPQVTIQSVNMSENASCTITLIVQLKMEHTGIYHAYVSSNATVASVKHINLCIYRSAPAFSSSQAEASVNTPGYEKLDTLPKTARHASESSSDSNETTEEDEERTGMHQPVNGRDRICDSVTKEEAGLDLDSEGQAEYDLVTPDDMAPALVVEGETVYTHVFLNLQGEDWDPKRNLLESKAFYCHL</sequence>
<proteinExistence type="predicted"/>
<gene>
    <name evidence="1" type="ORF">MJG53_001546</name>
</gene>
<evidence type="ECO:0000313" key="1">
    <source>
        <dbReference type="EMBL" id="KAI4590497.1"/>
    </source>
</evidence>